<dbReference type="PANTHER" id="PTHR12277">
    <property type="entry name" value="ALPHA/BETA HYDROLASE DOMAIN-CONTAINING PROTEIN"/>
    <property type="match status" value="1"/>
</dbReference>
<dbReference type="Proteomes" id="UP000762703">
    <property type="component" value="Unassembled WGS sequence"/>
</dbReference>
<feature type="domain" description="Peptidase S9 prolyl oligopeptidase catalytic" evidence="1">
    <location>
        <begin position="48"/>
        <end position="235"/>
    </location>
</feature>
<gene>
    <name evidence="2" type="ORF">E7Z73_04385</name>
</gene>
<sequence length="245" mass="28154">MYFEDKFYVNDEIYCEAYIPKKDCPVVIYAHSLGMSHRSGYEYFREFLKQDIGCVTFDFRGGGYSSKSKGKTTEMSLISEANDIITVFKHVQQWDFIDNDRIILLGTSQGGAASAVVADNLQNDLAGLIMLYPALLIPDVAHEYNSLSEIPDMQLFNGWIELGKCYFEDVWNLDIFKQISKYKKDVLIIHGTLDYIVPYSYSVKAHEFYENSELKLIDGAGHGFNGSKFRECMDYINDYLNKVFK</sequence>
<comment type="caution">
    <text evidence="2">The sequence shown here is derived from an EMBL/GenBank/DDBJ whole genome shotgun (WGS) entry which is preliminary data.</text>
</comment>
<dbReference type="InterPro" id="IPR029058">
    <property type="entry name" value="AB_hydrolase_fold"/>
</dbReference>
<dbReference type="InterPro" id="IPR001375">
    <property type="entry name" value="Peptidase_S9_cat"/>
</dbReference>
<dbReference type="SUPFAM" id="SSF53474">
    <property type="entry name" value="alpha/beta-Hydrolases"/>
    <property type="match status" value="1"/>
</dbReference>
<evidence type="ECO:0000313" key="2">
    <source>
        <dbReference type="EMBL" id="MBE6504970.1"/>
    </source>
</evidence>
<proteinExistence type="predicted"/>
<dbReference type="EMBL" id="SUTE01000035">
    <property type="protein sequence ID" value="MBE6504970.1"/>
    <property type="molecule type" value="Genomic_DNA"/>
</dbReference>
<protein>
    <submittedName>
        <fullName evidence="2">Alpha/beta hydrolase</fullName>
    </submittedName>
</protein>
<dbReference type="GO" id="GO:0008236">
    <property type="term" value="F:serine-type peptidase activity"/>
    <property type="evidence" value="ECO:0007669"/>
    <property type="project" value="InterPro"/>
</dbReference>
<reference evidence="2" key="1">
    <citation type="submission" date="2019-04" db="EMBL/GenBank/DDBJ databases">
        <title>Evolution of Biomass-Degrading Anaerobic Consortia Revealed by Metagenomics.</title>
        <authorList>
            <person name="Peng X."/>
        </authorList>
    </citation>
    <scope>NUCLEOTIDE SEQUENCE</scope>
    <source>
        <strain evidence="2">SIG12</strain>
    </source>
</reference>
<dbReference type="AlphaFoldDB" id="A0A8T3VJY6"/>
<evidence type="ECO:0000259" key="1">
    <source>
        <dbReference type="Pfam" id="PF00326"/>
    </source>
</evidence>
<keyword evidence="2" id="KW-0378">Hydrolase</keyword>
<dbReference type="Gene3D" id="3.40.50.1820">
    <property type="entry name" value="alpha/beta hydrolase"/>
    <property type="match status" value="1"/>
</dbReference>
<name>A0A8T3VJY6_9EURY</name>
<dbReference type="Pfam" id="PF00326">
    <property type="entry name" value="Peptidase_S9"/>
    <property type="match status" value="1"/>
</dbReference>
<evidence type="ECO:0000313" key="3">
    <source>
        <dbReference type="Proteomes" id="UP000762703"/>
    </source>
</evidence>
<dbReference type="RefSeq" id="WP_303736616.1">
    <property type="nucleotide sequence ID" value="NZ_SUTE01000035.1"/>
</dbReference>
<organism evidence="2 3">
    <name type="scientific">Methanobrevibacter millerae</name>
    <dbReference type="NCBI Taxonomy" id="230361"/>
    <lineage>
        <taxon>Archaea</taxon>
        <taxon>Methanobacteriati</taxon>
        <taxon>Methanobacteriota</taxon>
        <taxon>Methanomada group</taxon>
        <taxon>Methanobacteria</taxon>
        <taxon>Methanobacteriales</taxon>
        <taxon>Methanobacteriaceae</taxon>
        <taxon>Methanobrevibacter</taxon>
    </lineage>
</organism>
<dbReference type="PANTHER" id="PTHR12277:SF81">
    <property type="entry name" value="PROTEIN ABHD13"/>
    <property type="match status" value="1"/>
</dbReference>
<dbReference type="GO" id="GO:0006508">
    <property type="term" value="P:proteolysis"/>
    <property type="evidence" value="ECO:0007669"/>
    <property type="project" value="InterPro"/>
</dbReference>
<accession>A0A8T3VJY6</accession>